<dbReference type="Pfam" id="PF00560">
    <property type="entry name" value="LRR_1"/>
    <property type="match status" value="2"/>
</dbReference>
<feature type="domain" description="Leucine-rich repeat-containing N-terminal plant-type" evidence="13">
    <location>
        <begin position="66"/>
        <end position="102"/>
    </location>
</feature>
<keyword evidence="3" id="KW-1003">Cell membrane</keyword>
<organism evidence="15 16">
    <name type="scientific">Triticum turgidum subsp. durum</name>
    <name type="common">Durum wheat</name>
    <name type="synonym">Triticum durum</name>
    <dbReference type="NCBI Taxonomy" id="4567"/>
    <lineage>
        <taxon>Eukaryota</taxon>
        <taxon>Viridiplantae</taxon>
        <taxon>Streptophyta</taxon>
        <taxon>Embryophyta</taxon>
        <taxon>Tracheophyta</taxon>
        <taxon>Spermatophyta</taxon>
        <taxon>Magnoliopsida</taxon>
        <taxon>Liliopsida</taxon>
        <taxon>Poales</taxon>
        <taxon>Poaceae</taxon>
        <taxon>BOP clade</taxon>
        <taxon>Pooideae</taxon>
        <taxon>Triticodae</taxon>
        <taxon>Triticeae</taxon>
        <taxon>Triticinae</taxon>
        <taxon>Triticum</taxon>
    </lineage>
</organism>
<feature type="domain" description="Disease resistance R13L4/SHOC-2-like LRR" evidence="14">
    <location>
        <begin position="248"/>
        <end position="433"/>
    </location>
</feature>
<dbReference type="Gramene" id="TRITD4Bv1G204000.1">
    <property type="protein sequence ID" value="TRITD4Bv1G204000.1"/>
    <property type="gene ID" value="TRITD4Bv1G204000"/>
</dbReference>
<keyword evidence="4" id="KW-0433">Leucine-rich repeat</keyword>
<dbReference type="Gene3D" id="3.80.10.10">
    <property type="entry name" value="Ribonuclease Inhibitor"/>
    <property type="match status" value="4"/>
</dbReference>
<dbReference type="AlphaFoldDB" id="A0A9R0TCY7"/>
<dbReference type="Pfam" id="PF23598">
    <property type="entry name" value="LRR_14"/>
    <property type="match status" value="1"/>
</dbReference>
<evidence type="ECO:0000259" key="14">
    <source>
        <dbReference type="Pfam" id="PF23598"/>
    </source>
</evidence>
<evidence type="ECO:0000256" key="6">
    <source>
        <dbReference type="ARBA" id="ARBA00022729"/>
    </source>
</evidence>
<dbReference type="SMART" id="SM00369">
    <property type="entry name" value="LRR_TYP"/>
    <property type="match status" value="9"/>
</dbReference>
<evidence type="ECO:0000256" key="3">
    <source>
        <dbReference type="ARBA" id="ARBA00022475"/>
    </source>
</evidence>
<dbReference type="FunFam" id="3.80.10.10:FF:000041">
    <property type="entry name" value="LRR receptor-like serine/threonine-protein kinase ERECTA"/>
    <property type="match status" value="1"/>
</dbReference>
<sequence length="1013" mass="110007">MPPTCTAPPTCKLQSLERYKDNNCSLLCFMEKHSRRCVHLHAFFLLVLVHTSPAATVTAVTFRCPADQASALLRLKHSFQQPLLPSWRARTDCCRWKGVRCDAASGRVAALDLSDQGLHSRDGLPRALFQLTTLRRLGLAGNDFGGASLPASGFEQLAELTHINLSNAGFAGQIPVGIGNLRKLVSLDLSYNNGLSGTIPEFFAELRSLAVLLLSNNDFNGSFPRGIFQLKTLRVLDLSGNSELSGDLPELPAGSLLEVLDLSGASFFGVIPSSISNLKRLKTLDMSSSHGRFSGALPASISELKSLSFLDLSNSGFRIGQLPATLGRLQSLSTLRLRDCGVLGAIPSPIQNLTRLTELDLSQNNLTGAMPTWSKGAFRNLKTLQLCCNSLSGPIPAFLFSLPQLEFISLMKNHFDGHLQEFSDPSPSLASVYLGYNQLNGSVPKSFFSLMSLQTLDLSRNGLSGTVRLSSFWRLTNLSNLLLSANTLTVVVDDEEHISSSSSASLPPLNSLGLACCNMTKIPSILKHVLVGDLDLSCNHIGGSVPKWIWAGQKENVDVFKLNLSRNHFTSMELSLANASVYFLDLSFNSFGGPIPVPMAPQFLDYSNNLFSSIPRDLMPRLTSPFYLSMANNTLRGGIPHIICDASNLKLLDLSYNYFSGHVPSCLVDGRLTILKLGHNQFEGTFPDGIQGVRCASQTIDLNGNNMQGQLPRSLSKCHDLEVFDVGGNNFVDSFPTWLGDLTKLRVLVLRSNRLFGPVGAAPANRTHFQSLQIIDLASNNFSGSLCPQWFEGLKAMMVIGEKHEGRQALEENLTGKLYRDTVVVTYKGTTMTLTKILTAFTVIDFSANAFTGSIPESVGELASLRGLNMSHNALTGTIPPQLSHLTQLESLDLSSNHLYGAIAEALTYLTSLASLNVSNNQLEGAIPQGGQFLTFTVDSFQGNARLCGKPLPKQCNSEVPSSDSEHDKKSDDRVDTIVLYLVAGSGYGLGFAVAVLFQVLGKRWRRKPKVIN</sequence>
<keyword evidence="11" id="KW-0325">Glycoprotein</keyword>
<evidence type="ECO:0000256" key="12">
    <source>
        <dbReference type="SAM" id="Phobius"/>
    </source>
</evidence>
<evidence type="ECO:0000313" key="16">
    <source>
        <dbReference type="Proteomes" id="UP000324705"/>
    </source>
</evidence>
<evidence type="ECO:0000256" key="10">
    <source>
        <dbReference type="ARBA" id="ARBA00023170"/>
    </source>
</evidence>
<dbReference type="SUPFAM" id="SSF52047">
    <property type="entry name" value="RNI-like"/>
    <property type="match status" value="1"/>
</dbReference>
<dbReference type="InterPro" id="IPR055414">
    <property type="entry name" value="LRR_R13L4/SHOC2-like"/>
</dbReference>
<evidence type="ECO:0000256" key="9">
    <source>
        <dbReference type="ARBA" id="ARBA00023136"/>
    </source>
</evidence>
<keyword evidence="9 12" id="KW-0472">Membrane</keyword>
<evidence type="ECO:0000256" key="5">
    <source>
        <dbReference type="ARBA" id="ARBA00022692"/>
    </source>
</evidence>
<dbReference type="OMA" id="LQPQWFD"/>
<feature type="transmembrane region" description="Helical" evidence="12">
    <location>
        <begin position="978"/>
        <end position="1001"/>
    </location>
</feature>
<protein>
    <recommendedName>
        <fullName evidence="17">Leucine-rich repeat-containing N-terminal plant-type domain-containing protein</fullName>
    </recommendedName>
</protein>
<evidence type="ECO:0000313" key="15">
    <source>
        <dbReference type="EMBL" id="VAI11551.1"/>
    </source>
</evidence>
<evidence type="ECO:0000256" key="7">
    <source>
        <dbReference type="ARBA" id="ARBA00022737"/>
    </source>
</evidence>
<evidence type="ECO:0000256" key="2">
    <source>
        <dbReference type="ARBA" id="ARBA00009592"/>
    </source>
</evidence>
<dbReference type="FunFam" id="3.80.10.10:FF:000095">
    <property type="entry name" value="LRR receptor-like serine/threonine-protein kinase GSO1"/>
    <property type="match status" value="1"/>
</dbReference>
<dbReference type="InterPro" id="IPR003591">
    <property type="entry name" value="Leu-rich_rpt_typical-subtyp"/>
</dbReference>
<dbReference type="InterPro" id="IPR001611">
    <property type="entry name" value="Leu-rich_rpt"/>
</dbReference>
<evidence type="ECO:0000259" key="13">
    <source>
        <dbReference type="Pfam" id="PF08263"/>
    </source>
</evidence>
<name>A0A9R0TCY7_TRITD</name>
<dbReference type="PANTHER" id="PTHR48061:SF2">
    <property type="entry name" value="RECEPTOR LIKE PROTEIN 30-LIKE"/>
    <property type="match status" value="1"/>
</dbReference>
<comment type="similarity">
    <text evidence="2">Belongs to the RLP family.</text>
</comment>
<keyword evidence="7" id="KW-0677">Repeat</keyword>
<accession>A0A9R0TCY7</accession>
<evidence type="ECO:0000256" key="4">
    <source>
        <dbReference type="ARBA" id="ARBA00022614"/>
    </source>
</evidence>
<keyword evidence="5 12" id="KW-0812">Transmembrane</keyword>
<dbReference type="Pfam" id="PF13855">
    <property type="entry name" value="LRR_8"/>
    <property type="match status" value="2"/>
</dbReference>
<keyword evidence="6" id="KW-0732">Signal</keyword>
<dbReference type="SUPFAM" id="SSF52058">
    <property type="entry name" value="L domain-like"/>
    <property type="match status" value="2"/>
</dbReference>
<dbReference type="PANTHER" id="PTHR48061">
    <property type="entry name" value="LEUCINE-RICH REPEAT RECEPTOR PROTEIN KINASE EMS1-LIKE-RELATED"/>
    <property type="match status" value="1"/>
</dbReference>
<dbReference type="FunFam" id="3.80.10.10:FF:000213">
    <property type="entry name" value="Tyrosine-sulfated glycopeptide receptor 1"/>
    <property type="match status" value="1"/>
</dbReference>
<dbReference type="Pfam" id="PF08263">
    <property type="entry name" value="LRRNT_2"/>
    <property type="match status" value="1"/>
</dbReference>
<dbReference type="PRINTS" id="PR00019">
    <property type="entry name" value="LEURICHRPT"/>
</dbReference>
<evidence type="ECO:0000256" key="8">
    <source>
        <dbReference type="ARBA" id="ARBA00022989"/>
    </source>
</evidence>
<evidence type="ECO:0000256" key="11">
    <source>
        <dbReference type="ARBA" id="ARBA00023180"/>
    </source>
</evidence>
<keyword evidence="8 12" id="KW-1133">Transmembrane helix</keyword>
<dbReference type="Proteomes" id="UP000324705">
    <property type="component" value="Chromosome 4B"/>
</dbReference>
<keyword evidence="16" id="KW-1185">Reference proteome</keyword>
<dbReference type="InterPro" id="IPR013210">
    <property type="entry name" value="LRR_N_plant-typ"/>
</dbReference>
<dbReference type="InterPro" id="IPR032675">
    <property type="entry name" value="LRR_dom_sf"/>
</dbReference>
<evidence type="ECO:0008006" key="17">
    <source>
        <dbReference type="Google" id="ProtNLM"/>
    </source>
</evidence>
<gene>
    <name evidence="15" type="ORF">TRITD_4Bv1G204000</name>
</gene>
<dbReference type="InterPro" id="IPR046956">
    <property type="entry name" value="RLP23-like"/>
</dbReference>
<keyword evidence="10" id="KW-0675">Receptor</keyword>
<evidence type="ECO:0000256" key="1">
    <source>
        <dbReference type="ARBA" id="ARBA00004251"/>
    </source>
</evidence>
<reference evidence="15 16" key="1">
    <citation type="submission" date="2017-09" db="EMBL/GenBank/DDBJ databases">
        <authorList>
            <consortium name="International Durum Wheat Genome Sequencing Consortium (IDWGSC)"/>
            <person name="Milanesi L."/>
        </authorList>
    </citation>
    <scope>NUCLEOTIDE SEQUENCE [LARGE SCALE GENOMIC DNA]</scope>
    <source>
        <strain evidence="16">cv. Svevo</strain>
    </source>
</reference>
<comment type="subcellular location">
    <subcellularLocation>
        <location evidence="1">Cell membrane</location>
        <topology evidence="1">Single-pass type I membrane protein</topology>
    </subcellularLocation>
</comment>
<dbReference type="EMBL" id="LT934118">
    <property type="protein sequence ID" value="VAI11551.1"/>
    <property type="molecule type" value="Genomic_DNA"/>
</dbReference>
<proteinExistence type="inferred from homology"/>
<dbReference type="GO" id="GO:0005886">
    <property type="term" value="C:plasma membrane"/>
    <property type="evidence" value="ECO:0007669"/>
    <property type="project" value="UniProtKB-SubCell"/>
</dbReference>